<dbReference type="SUPFAM" id="SSF55347">
    <property type="entry name" value="Glyceraldehyde-3-phosphate dehydrogenase-like, C-terminal domain"/>
    <property type="match status" value="1"/>
</dbReference>
<evidence type="ECO:0000256" key="3">
    <source>
        <dbReference type="SAM" id="MobiDB-lite"/>
    </source>
</evidence>
<comment type="caution">
    <text evidence="6">The sequence shown here is derived from an EMBL/GenBank/DDBJ whole genome shotgun (WGS) entry which is preliminary data.</text>
</comment>
<dbReference type="SUPFAM" id="SSF51735">
    <property type="entry name" value="NAD(P)-binding Rossmann-fold domains"/>
    <property type="match status" value="1"/>
</dbReference>
<dbReference type="Pfam" id="PF22725">
    <property type="entry name" value="GFO_IDH_MocA_C3"/>
    <property type="match status" value="1"/>
</dbReference>
<feature type="domain" description="GFO/IDH/MocA-like oxidoreductase" evidence="5">
    <location>
        <begin position="143"/>
        <end position="260"/>
    </location>
</feature>
<dbReference type="InterPro" id="IPR008354">
    <property type="entry name" value="Glc-Fru_OxRdtase_bac"/>
</dbReference>
<dbReference type="RefSeq" id="WP_016866610.1">
    <property type="nucleotide sequence ID" value="NZ_CAWNVR010000628.1"/>
</dbReference>
<dbReference type="InterPro" id="IPR000683">
    <property type="entry name" value="Gfo/Idh/MocA-like_OxRdtase_N"/>
</dbReference>
<dbReference type="PRINTS" id="PR01775">
    <property type="entry name" value="GLFROXRDTASE"/>
</dbReference>
<dbReference type="Gene3D" id="3.30.360.10">
    <property type="entry name" value="Dihydrodipicolinate Reductase, domain 2"/>
    <property type="match status" value="1"/>
</dbReference>
<dbReference type="InterPro" id="IPR036291">
    <property type="entry name" value="NAD(P)-bd_dom_sf"/>
</dbReference>
<dbReference type="Pfam" id="PF01408">
    <property type="entry name" value="GFO_IDH_MocA"/>
    <property type="match status" value="1"/>
</dbReference>
<accession>A0A2N6JY92</accession>
<evidence type="ECO:0000256" key="2">
    <source>
        <dbReference type="ARBA" id="ARBA00023002"/>
    </source>
</evidence>
<dbReference type="EMBL" id="NRQW01000506">
    <property type="protein sequence ID" value="PLZ85743.1"/>
    <property type="molecule type" value="Genomic_DNA"/>
</dbReference>
<proteinExistence type="inferred from homology"/>
<evidence type="ECO:0000313" key="6">
    <source>
        <dbReference type="EMBL" id="PLZ85743.1"/>
    </source>
</evidence>
<organism evidence="6 7">
    <name type="scientific">Fischerella muscicola CCMEE 5323</name>
    <dbReference type="NCBI Taxonomy" id="2019572"/>
    <lineage>
        <taxon>Bacteria</taxon>
        <taxon>Bacillati</taxon>
        <taxon>Cyanobacteriota</taxon>
        <taxon>Cyanophyceae</taxon>
        <taxon>Nostocales</taxon>
        <taxon>Hapalosiphonaceae</taxon>
        <taxon>Fischerella</taxon>
    </lineage>
</organism>
<evidence type="ECO:0000313" key="7">
    <source>
        <dbReference type="Proteomes" id="UP000235036"/>
    </source>
</evidence>
<feature type="region of interest" description="Disordered" evidence="3">
    <location>
        <begin position="343"/>
        <end position="375"/>
    </location>
</feature>
<dbReference type="PANTHER" id="PTHR43708:SF5">
    <property type="entry name" value="CONSERVED EXPRESSED OXIDOREDUCTASE (EUROFUNG)-RELATED"/>
    <property type="match status" value="1"/>
</dbReference>
<dbReference type="InterPro" id="IPR055170">
    <property type="entry name" value="GFO_IDH_MocA-like_dom"/>
</dbReference>
<name>A0A2N6JY92_FISMU</name>
<dbReference type="PANTHER" id="PTHR43708">
    <property type="entry name" value="CONSERVED EXPRESSED OXIDOREDUCTASE (EUROFUNG)"/>
    <property type="match status" value="1"/>
</dbReference>
<dbReference type="Proteomes" id="UP000235036">
    <property type="component" value="Unassembled WGS sequence"/>
</dbReference>
<protein>
    <submittedName>
        <fullName evidence="6">Gfo/Idh/MocA family oxidoreductase</fullName>
    </submittedName>
</protein>
<comment type="similarity">
    <text evidence="1">Belongs to the Gfo/Idh/MocA family.</text>
</comment>
<dbReference type="InterPro" id="IPR051317">
    <property type="entry name" value="Gfo/Idh/MocA_oxidoreduct"/>
</dbReference>
<keyword evidence="7" id="KW-1185">Reference proteome</keyword>
<dbReference type="AlphaFoldDB" id="A0A2N6JY92"/>
<feature type="domain" description="Gfo/Idh/MocA-like oxidoreductase N-terminal" evidence="4">
    <location>
        <begin position="12"/>
        <end position="133"/>
    </location>
</feature>
<evidence type="ECO:0000259" key="4">
    <source>
        <dbReference type="Pfam" id="PF01408"/>
    </source>
</evidence>
<keyword evidence="2" id="KW-0560">Oxidoreductase</keyword>
<reference evidence="6 7" key="1">
    <citation type="submission" date="2017-08" db="EMBL/GenBank/DDBJ databases">
        <title>Genomes of Fischerella (Mastigocladus) sp. strains.</title>
        <authorList>
            <person name="Miller S.R."/>
        </authorList>
    </citation>
    <scope>NUCLEOTIDE SEQUENCE [LARGE SCALE GENOMIC DNA]</scope>
    <source>
        <strain evidence="6 7">CCMEE 5323</strain>
    </source>
</reference>
<sequence length="375" mass="41487">MTSVQNQKNSKVRYAVIGLGWIAQETVLPAFANADNSELVALFSDDLVKRHELGEKYNVPVFTYEEYEAFLRSGAADAVYIALPNHLHCEYTVKAANAGVHVLCEKPMAVTEQECEEMIRACRDNNVKLMIAYRLHFDKANMQAVEIVNSGKIGEPRIFNSVFSQQVAEGNVRLEPISNGGGTVYDMGVYCINAARYLFQDEPTEVVAFCANNGEKRFEELDEMTSAIMRFPGNKLATFTSSFGVAPVSTLQILGTKGDLRMDSAYSYQGELKQQITIDNQTQEQSYPAGDQFAAEIVYFSDCILNNQNPEPSGEEGLADVRIIRAIVASAQTAKPVELREFREQARPTSEQVIQIPASEEQPDLVHAADPSGKS</sequence>
<dbReference type="GO" id="GO:0000166">
    <property type="term" value="F:nucleotide binding"/>
    <property type="evidence" value="ECO:0007669"/>
    <property type="project" value="InterPro"/>
</dbReference>
<gene>
    <name evidence="6" type="ORF">CEN44_21535</name>
</gene>
<dbReference type="Gene3D" id="3.40.50.720">
    <property type="entry name" value="NAD(P)-binding Rossmann-like Domain"/>
    <property type="match status" value="1"/>
</dbReference>
<evidence type="ECO:0000259" key="5">
    <source>
        <dbReference type="Pfam" id="PF22725"/>
    </source>
</evidence>
<evidence type="ECO:0000256" key="1">
    <source>
        <dbReference type="ARBA" id="ARBA00010928"/>
    </source>
</evidence>
<dbReference type="GO" id="GO:0016491">
    <property type="term" value="F:oxidoreductase activity"/>
    <property type="evidence" value="ECO:0007669"/>
    <property type="project" value="UniProtKB-KW"/>
</dbReference>